<keyword evidence="3" id="KW-0813">Transport</keyword>
<organism evidence="12 13">
    <name type="scientific">Ectocarpus siliculosus</name>
    <name type="common">Brown alga</name>
    <name type="synonym">Conferva siliculosa</name>
    <dbReference type="NCBI Taxonomy" id="2880"/>
    <lineage>
        <taxon>Eukaryota</taxon>
        <taxon>Sar</taxon>
        <taxon>Stramenopiles</taxon>
        <taxon>Ochrophyta</taxon>
        <taxon>PX clade</taxon>
        <taxon>Phaeophyceae</taxon>
        <taxon>Ectocarpales</taxon>
        <taxon>Ectocarpaceae</taxon>
        <taxon>Ectocarpus</taxon>
    </lineage>
</organism>
<protein>
    <submittedName>
        <fullName evidence="12">Early-response-to-dehydration protein</fullName>
    </submittedName>
</protein>
<feature type="domain" description="CSC1/OSCA1-like cytosolic" evidence="11">
    <location>
        <begin position="106"/>
        <end position="272"/>
    </location>
</feature>
<comment type="subcellular location">
    <subcellularLocation>
        <location evidence="1">Membrane</location>
        <topology evidence="1">Multi-pass membrane protein</topology>
    </subcellularLocation>
</comment>
<feature type="domain" description="CSC1/OSCA1-like 7TM region" evidence="9">
    <location>
        <begin position="284"/>
        <end position="555"/>
    </location>
</feature>
<sequence>MVGMDHYVLLRHCLMGFKLTALPALLGIVLMVLVYRTGGNGEVNFNEITMANVTKGSTRLWYSVAFMYIVVLWTLLLWWKEWENFVPKRFKFLAEGDPDMNKEVAFSTMVENIPEDKRSSPALYGYFDHLFPGKVSYASLCMHSSDLEATLGKKQEALEKVEHAVAQRHLEPPKETMTRVGGVACCGGEKVSSEAHFKGELARLLGEADKEHSRISQVASQGAGSSVASSTGFVAFTSAATKLAAAGLSLSGKLNNMDAHNAPAPNDVIWDNVTATALFVEGRKKIANCVWMAGILFWAIPVAVVLAISDLDALKQRWDWIPLPSPSSFLYGLIAGLLPVIALAVLTAIVPIVIRLVAIKFCRMKSEADVDLYVFKWHFGFRVANLWLLIIGGSIINQLDPFIEDPASIIDLLGVSVPGKAQFFLNTLIVSLLAGLAMDLSRIIPLIIKTILGALANDVGKSDRELRNAQAAPSLNWGVFYPQLLFVLLIVFCYAAIAPIVLPTASLLYLGSYLVYKNQALYVYVQTAESGGGSMYLLFSFSMACLYIGEVVFLAYIGIKEGAYETIAAVVLIFITIFWHMHVNKKFVEMSKVQCLEAAVAADNKLLKATAAQGPSSSADHPFEGKAYVQSSLKKSEWETTPEGYRDPANASKLPGSEMDNRVVEEIAGAALNA</sequence>
<evidence type="ECO:0000256" key="7">
    <source>
        <dbReference type="SAM" id="MobiDB-lite"/>
    </source>
</evidence>
<dbReference type="OrthoDB" id="41125at2759"/>
<feature type="transmembrane region" description="Helical" evidence="8">
    <location>
        <begin position="60"/>
        <end position="79"/>
    </location>
</feature>
<evidence type="ECO:0000313" key="12">
    <source>
        <dbReference type="EMBL" id="CBJ31516.1"/>
    </source>
</evidence>
<feature type="domain" description="CSC1/OSCA1-like N-terminal transmembrane" evidence="10">
    <location>
        <begin position="2"/>
        <end position="81"/>
    </location>
</feature>
<feature type="transmembrane region" description="Helical" evidence="8">
    <location>
        <begin position="329"/>
        <end position="358"/>
    </location>
</feature>
<evidence type="ECO:0000313" key="13">
    <source>
        <dbReference type="Proteomes" id="UP000002630"/>
    </source>
</evidence>
<keyword evidence="13" id="KW-1185">Reference proteome</keyword>
<evidence type="ECO:0000259" key="11">
    <source>
        <dbReference type="Pfam" id="PF14703"/>
    </source>
</evidence>
<dbReference type="Pfam" id="PF13967">
    <property type="entry name" value="RSN1_TM"/>
    <property type="match status" value="1"/>
</dbReference>
<dbReference type="InterPro" id="IPR027815">
    <property type="entry name" value="CSC1/OSCA1-like_cyt"/>
</dbReference>
<proteinExistence type="inferred from homology"/>
<dbReference type="InterPro" id="IPR045122">
    <property type="entry name" value="Csc1-like"/>
</dbReference>
<gene>
    <name evidence="12" type="ORF">Esi_0261_0035</name>
</gene>
<reference evidence="12 13" key="1">
    <citation type="journal article" date="2010" name="Nature">
        <title>The Ectocarpus genome and the independent evolution of multicellularity in brown algae.</title>
        <authorList>
            <person name="Cock J.M."/>
            <person name="Sterck L."/>
            <person name="Rouze P."/>
            <person name="Scornet D."/>
            <person name="Allen A.E."/>
            <person name="Amoutzias G."/>
            <person name="Anthouard V."/>
            <person name="Artiguenave F."/>
            <person name="Aury J.M."/>
            <person name="Badger J.H."/>
            <person name="Beszteri B."/>
            <person name="Billiau K."/>
            <person name="Bonnet E."/>
            <person name="Bothwell J.H."/>
            <person name="Bowler C."/>
            <person name="Boyen C."/>
            <person name="Brownlee C."/>
            <person name="Carrano C.J."/>
            <person name="Charrier B."/>
            <person name="Cho G.Y."/>
            <person name="Coelho S.M."/>
            <person name="Collen J."/>
            <person name="Corre E."/>
            <person name="Da Silva C."/>
            <person name="Delage L."/>
            <person name="Delaroque N."/>
            <person name="Dittami S.M."/>
            <person name="Doulbeau S."/>
            <person name="Elias M."/>
            <person name="Farnham G."/>
            <person name="Gachon C.M."/>
            <person name="Gschloessl B."/>
            <person name="Heesch S."/>
            <person name="Jabbari K."/>
            <person name="Jubin C."/>
            <person name="Kawai H."/>
            <person name="Kimura K."/>
            <person name="Kloareg B."/>
            <person name="Kupper F.C."/>
            <person name="Lang D."/>
            <person name="Le Bail A."/>
            <person name="Leblanc C."/>
            <person name="Lerouge P."/>
            <person name="Lohr M."/>
            <person name="Lopez P.J."/>
            <person name="Martens C."/>
            <person name="Maumus F."/>
            <person name="Michel G."/>
            <person name="Miranda-Saavedra D."/>
            <person name="Morales J."/>
            <person name="Moreau H."/>
            <person name="Motomura T."/>
            <person name="Nagasato C."/>
            <person name="Napoli C.A."/>
            <person name="Nelson D.R."/>
            <person name="Nyvall-Collen P."/>
            <person name="Peters A.F."/>
            <person name="Pommier C."/>
            <person name="Potin P."/>
            <person name="Poulain J."/>
            <person name="Quesneville H."/>
            <person name="Read B."/>
            <person name="Rensing S.A."/>
            <person name="Ritter A."/>
            <person name="Rousvoal S."/>
            <person name="Samanta M."/>
            <person name="Samson G."/>
            <person name="Schroeder D.C."/>
            <person name="Segurens B."/>
            <person name="Strittmatter M."/>
            <person name="Tonon T."/>
            <person name="Tregear J.W."/>
            <person name="Valentin K."/>
            <person name="von Dassow P."/>
            <person name="Yamagishi T."/>
            <person name="Van de Peer Y."/>
            <person name="Wincker P."/>
        </authorList>
    </citation>
    <scope>NUCLEOTIDE SEQUENCE [LARGE SCALE GENOMIC DNA]</scope>
    <source>
        <strain evidence="13">Ec32 / CCAP1310/4</strain>
    </source>
</reference>
<feature type="transmembrane region" description="Helical" evidence="8">
    <location>
        <begin position="12"/>
        <end position="35"/>
    </location>
</feature>
<evidence type="ECO:0000256" key="1">
    <source>
        <dbReference type="ARBA" id="ARBA00004141"/>
    </source>
</evidence>
<evidence type="ECO:0000256" key="2">
    <source>
        <dbReference type="ARBA" id="ARBA00007779"/>
    </source>
</evidence>
<feature type="transmembrane region" description="Helical" evidence="8">
    <location>
        <begin position="289"/>
        <end position="309"/>
    </location>
</feature>
<name>D7FTY9_ECTSI</name>
<feature type="transmembrane region" description="Helical" evidence="8">
    <location>
        <begin position="563"/>
        <end position="581"/>
    </location>
</feature>
<feature type="transmembrane region" description="Helical" evidence="8">
    <location>
        <begin position="379"/>
        <end position="396"/>
    </location>
</feature>
<dbReference type="GO" id="GO:0005886">
    <property type="term" value="C:plasma membrane"/>
    <property type="evidence" value="ECO:0007669"/>
    <property type="project" value="TreeGrafter"/>
</dbReference>
<keyword evidence="6 8" id="KW-0472">Membrane</keyword>
<evidence type="ECO:0000259" key="10">
    <source>
        <dbReference type="Pfam" id="PF13967"/>
    </source>
</evidence>
<keyword evidence="5 8" id="KW-1133">Transmembrane helix</keyword>
<dbReference type="Pfam" id="PF02714">
    <property type="entry name" value="RSN1_7TM"/>
    <property type="match status" value="1"/>
</dbReference>
<evidence type="ECO:0000256" key="6">
    <source>
        <dbReference type="ARBA" id="ARBA00023136"/>
    </source>
</evidence>
<dbReference type="PANTHER" id="PTHR13018:SF5">
    <property type="entry name" value="RE44586P"/>
    <property type="match status" value="1"/>
</dbReference>
<comment type="similarity">
    <text evidence="2">Belongs to the CSC1 (TC 1.A.17) family.</text>
</comment>
<feature type="transmembrane region" description="Helical" evidence="8">
    <location>
        <begin position="484"/>
        <end position="516"/>
    </location>
</feature>
<feature type="transmembrane region" description="Helical" evidence="8">
    <location>
        <begin position="536"/>
        <end position="556"/>
    </location>
</feature>
<dbReference type="AlphaFoldDB" id="D7FTY9"/>
<keyword evidence="4 8" id="KW-0812">Transmembrane</keyword>
<dbReference type="Pfam" id="PF14703">
    <property type="entry name" value="PHM7_cyt"/>
    <property type="match status" value="1"/>
</dbReference>
<evidence type="ECO:0000259" key="9">
    <source>
        <dbReference type="Pfam" id="PF02714"/>
    </source>
</evidence>
<evidence type="ECO:0000256" key="5">
    <source>
        <dbReference type="ARBA" id="ARBA00022989"/>
    </source>
</evidence>
<dbReference type="PANTHER" id="PTHR13018">
    <property type="entry name" value="PROBABLE MEMBRANE PROTEIN DUF221-RELATED"/>
    <property type="match status" value="1"/>
</dbReference>
<dbReference type="InterPro" id="IPR032880">
    <property type="entry name" value="CSC1/OSCA1-like_N"/>
</dbReference>
<dbReference type="EMBL" id="FN649760">
    <property type="protein sequence ID" value="CBJ31516.1"/>
    <property type="molecule type" value="Genomic_DNA"/>
</dbReference>
<dbReference type="GO" id="GO:0005227">
    <property type="term" value="F:calcium-activated cation channel activity"/>
    <property type="evidence" value="ECO:0007669"/>
    <property type="project" value="InterPro"/>
</dbReference>
<evidence type="ECO:0000256" key="8">
    <source>
        <dbReference type="SAM" id="Phobius"/>
    </source>
</evidence>
<dbReference type="eggNOG" id="KOG1134">
    <property type="taxonomic scope" value="Eukaryota"/>
</dbReference>
<dbReference type="Proteomes" id="UP000002630">
    <property type="component" value="Unassembled WGS sequence"/>
</dbReference>
<evidence type="ECO:0000256" key="4">
    <source>
        <dbReference type="ARBA" id="ARBA00022692"/>
    </source>
</evidence>
<dbReference type="InParanoid" id="D7FTY9"/>
<dbReference type="InterPro" id="IPR003864">
    <property type="entry name" value="CSC1/OSCA1-like_7TM"/>
</dbReference>
<accession>D7FTY9</accession>
<evidence type="ECO:0000256" key="3">
    <source>
        <dbReference type="ARBA" id="ARBA00022448"/>
    </source>
</evidence>
<feature type="region of interest" description="Disordered" evidence="7">
    <location>
        <begin position="634"/>
        <end position="660"/>
    </location>
</feature>